<dbReference type="EMBL" id="CAJPDS010000029">
    <property type="protein sequence ID" value="CAF9921973.1"/>
    <property type="molecule type" value="Genomic_DNA"/>
</dbReference>
<dbReference type="GO" id="GO:0006751">
    <property type="term" value="P:glutathione catabolic process"/>
    <property type="evidence" value="ECO:0007669"/>
    <property type="project" value="InterPro"/>
</dbReference>
<protein>
    <recommendedName>
        <fullName evidence="1">glutathione-specific gamma-glutamylcyclotransferase</fullName>
        <ecNumber evidence="1">4.3.2.7</ecNumber>
    </recommendedName>
</protein>
<evidence type="ECO:0000256" key="2">
    <source>
        <dbReference type="ARBA" id="ARBA00023239"/>
    </source>
</evidence>
<sequence>MNFHENSEDHRGTPTSPGRVVTLIEQSYYYENLVDPKRPPTPASASAPPEIVWGAAYRIPPQHVSEVSAYLDIREINGYSIQYTEFHPLSSSTSSSATEVPEPISSEETRRDSIRCLVYIGLPSNPQFLGVQSAEDVAGVIWRSRGPSGENREYLFMLESALEGLGEGSGDGHVRDLARKVRALQGVDGAKGIDGDMTDGEVGPRSEAVVAAIAPADAIATELERVGSGAKSGHEVQEEIEMP</sequence>
<dbReference type="AlphaFoldDB" id="A0A8H3FHD1"/>
<dbReference type="GO" id="GO:0005737">
    <property type="term" value="C:cytoplasm"/>
    <property type="evidence" value="ECO:0007669"/>
    <property type="project" value="TreeGrafter"/>
</dbReference>
<accession>A0A8H3FHD1</accession>
<comment type="caution">
    <text evidence="3">The sequence shown here is derived from an EMBL/GenBank/DDBJ whole genome shotgun (WGS) entry which is preliminary data.</text>
</comment>
<dbReference type="GO" id="GO:0061928">
    <property type="term" value="F:glutathione specific gamma-glutamylcyclotransferase activity"/>
    <property type="evidence" value="ECO:0007669"/>
    <property type="project" value="UniProtKB-EC"/>
</dbReference>
<organism evidence="3 4">
    <name type="scientific">Heterodermia speciosa</name>
    <dbReference type="NCBI Taxonomy" id="116794"/>
    <lineage>
        <taxon>Eukaryota</taxon>
        <taxon>Fungi</taxon>
        <taxon>Dikarya</taxon>
        <taxon>Ascomycota</taxon>
        <taxon>Pezizomycotina</taxon>
        <taxon>Lecanoromycetes</taxon>
        <taxon>OSLEUM clade</taxon>
        <taxon>Lecanoromycetidae</taxon>
        <taxon>Caliciales</taxon>
        <taxon>Physciaceae</taxon>
        <taxon>Heterodermia</taxon>
    </lineage>
</organism>
<evidence type="ECO:0000256" key="1">
    <source>
        <dbReference type="ARBA" id="ARBA00012344"/>
    </source>
</evidence>
<dbReference type="Pfam" id="PF04752">
    <property type="entry name" value="ChaC"/>
    <property type="match status" value="1"/>
</dbReference>
<dbReference type="PANTHER" id="PTHR12192:SF2">
    <property type="entry name" value="GLUTATHIONE-SPECIFIC GAMMA-GLUTAMYLCYCLOTRANSFERASE 2"/>
    <property type="match status" value="1"/>
</dbReference>
<gene>
    <name evidence="3" type="ORF">HETSPECPRED_004686</name>
</gene>
<dbReference type="PANTHER" id="PTHR12192">
    <property type="entry name" value="CATION TRANSPORT PROTEIN CHAC-RELATED"/>
    <property type="match status" value="1"/>
</dbReference>
<dbReference type="EC" id="4.3.2.7" evidence="1"/>
<dbReference type="InterPro" id="IPR006840">
    <property type="entry name" value="ChaC"/>
</dbReference>
<dbReference type="Proteomes" id="UP000664521">
    <property type="component" value="Unassembled WGS sequence"/>
</dbReference>
<name>A0A8H3FHD1_9LECA</name>
<keyword evidence="2" id="KW-0456">Lyase</keyword>
<keyword evidence="4" id="KW-1185">Reference proteome</keyword>
<evidence type="ECO:0000313" key="3">
    <source>
        <dbReference type="EMBL" id="CAF9921973.1"/>
    </source>
</evidence>
<proteinExistence type="predicted"/>
<reference evidence="3" key="1">
    <citation type="submission" date="2021-03" db="EMBL/GenBank/DDBJ databases">
        <authorList>
            <person name="Tagirdzhanova G."/>
        </authorList>
    </citation>
    <scope>NUCLEOTIDE SEQUENCE</scope>
</reference>
<dbReference type="OrthoDB" id="1933483at2759"/>
<evidence type="ECO:0000313" key="4">
    <source>
        <dbReference type="Proteomes" id="UP000664521"/>
    </source>
</evidence>